<comment type="caution">
    <text evidence="2">The sequence shown here is derived from an EMBL/GenBank/DDBJ whole genome shotgun (WGS) entry which is preliminary data.</text>
</comment>
<evidence type="ECO:0000313" key="3">
    <source>
        <dbReference type="Proteomes" id="UP000283530"/>
    </source>
</evidence>
<evidence type="ECO:0000313" key="2">
    <source>
        <dbReference type="EMBL" id="RWR87221.1"/>
    </source>
</evidence>
<dbReference type="EMBL" id="QPKB01000006">
    <property type="protein sequence ID" value="RWR87221.1"/>
    <property type="molecule type" value="Genomic_DNA"/>
</dbReference>
<protein>
    <submittedName>
        <fullName evidence="2">UPF0481-like protein</fullName>
    </submittedName>
</protein>
<feature type="transmembrane region" description="Helical" evidence="1">
    <location>
        <begin position="401"/>
        <end position="421"/>
    </location>
</feature>
<gene>
    <name evidence="2" type="ORF">CKAN_01615800</name>
</gene>
<reference evidence="2 3" key="1">
    <citation type="journal article" date="2019" name="Nat. Plants">
        <title>Stout camphor tree genome fills gaps in understanding of flowering plant genome evolution.</title>
        <authorList>
            <person name="Chaw S.M."/>
            <person name="Liu Y.C."/>
            <person name="Wu Y.W."/>
            <person name="Wang H.Y."/>
            <person name="Lin C.I."/>
            <person name="Wu C.S."/>
            <person name="Ke H.M."/>
            <person name="Chang L.Y."/>
            <person name="Hsu C.Y."/>
            <person name="Yang H.T."/>
            <person name="Sudianto E."/>
            <person name="Hsu M.H."/>
            <person name="Wu K.P."/>
            <person name="Wang L.N."/>
            <person name="Leebens-Mack J.H."/>
            <person name="Tsai I.J."/>
        </authorList>
    </citation>
    <scope>NUCLEOTIDE SEQUENCE [LARGE SCALE GENOMIC DNA]</scope>
    <source>
        <strain evidence="3">cv. Chaw 1501</strain>
        <tissue evidence="2">Young leaves</tissue>
    </source>
</reference>
<dbReference type="InterPro" id="IPR004158">
    <property type="entry name" value="DUF247_pln"/>
</dbReference>
<evidence type="ECO:0000256" key="1">
    <source>
        <dbReference type="SAM" id="Phobius"/>
    </source>
</evidence>
<proteinExistence type="predicted"/>
<dbReference type="AlphaFoldDB" id="A0A3S3NGL5"/>
<keyword evidence="3" id="KW-1185">Reference proteome</keyword>
<accession>A0A3S3NGL5</accession>
<dbReference type="OrthoDB" id="1846188at2759"/>
<keyword evidence="1" id="KW-0812">Transmembrane</keyword>
<dbReference type="PANTHER" id="PTHR31170:SF18">
    <property type="entry name" value="(WILD MALAYSIAN BANANA) HYPOTHETICAL PROTEIN"/>
    <property type="match status" value="1"/>
</dbReference>
<dbReference type="Pfam" id="PF03140">
    <property type="entry name" value="DUF247"/>
    <property type="match status" value="1"/>
</dbReference>
<dbReference type="PANTHER" id="PTHR31170">
    <property type="entry name" value="BNAC04G53230D PROTEIN"/>
    <property type="match status" value="1"/>
</dbReference>
<dbReference type="STRING" id="337451.A0A3S3NGL5"/>
<dbReference type="Proteomes" id="UP000283530">
    <property type="component" value="Unassembled WGS sequence"/>
</dbReference>
<name>A0A3S3NGL5_9MAGN</name>
<keyword evidence="1" id="KW-0472">Membrane</keyword>
<sequence length="437" mass="49929">MAGKEKNWVIEIEENLKSSCSSKEAELWRKHSIYRVPAFITALNCMAYTPQMVSFGPYHHHKPHLQPMEAHKTRALLAFLKRTNKPLDAYLRALEKVVQRLMDTYKDLDDEWRDKDHFLKLMMRDGCFLHELLHLHANDQGISYHDYPDNDPIFGYHGMLYNLPCIRRDMLMIENQVPLLVLERLLKVSTGGKKNDGFLDQLILRLCNPQPLPLTDQNLGMGLHVLDVFRKSMIQNIQCSSAAAQGSTGGGSGGLVQSAVEMRDAGIRFKTSQTPYINDVRFKSRSGILQLPAITVDDATEFTFLNLLAFERLHKDAGNEVTSYIFLMDQVIDTAKDVQILRSKGIVKNALGSDEAVADLFNKISKDMPLDPYCRLKGLHQDVSNYCNKKTHHWKATLRHYYFINPWVTLSVVAAFILLALDMTQTIHTVLSYYLKD</sequence>
<keyword evidence="1" id="KW-1133">Transmembrane helix</keyword>
<organism evidence="2 3">
    <name type="scientific">Cinnamomum micranthum f. kanehirae</name>
    <dbReference type="NCBI Taxonomy" id="337451"/>
    <lineage>
        <taxon>Eukaryota</taxon>
        <taxon>Viridiplantae</taxon>
        <taxon>Streptophyta</taxon>
        <taxon>Embryophyta</taxon>
        <taxon>Tracheophyta</taxon>
        <taxon>Spermatophyta</taxon>
        <taxon>Magnoliopsida</taxon>
        <taxon>Magnoliidae</taxon>
        <taxon>Laurales</taxon>
        <taxon>Lauraceae</taxon>
        <taxon>Cinnamomum</taxon>
    </lineage>
</organism>